<keyword evidence="1" id="KW-1133">Transmembrane helix</keyword>
<accession>A0A1G2IP23</accession>
<comment type="caution">
    <text evidence="2">The sequence shown here is derived from an EMBL/GenBank/DDBJ whole genome shotgun (WGS) entry which is preliminary data.</text>
</comment>
<dbReference type="AlphaFoldDB" id="A0A1G2IP23"/>
<feature type="transmembrane region" description="Helical" evidence="1">
    <location>
        <begin position="41"/>
        <end position="61"/>
    </location>
</feature>
<protein>
    <submittedName>
        <fullName evidence="2">Uncharacterized protein</fullName>
    </submittedName>
</protein>
<name>A0A1G2IP23_9BACT</name>
<keyword evidence="1" id="KW-0472">Membrane</keyword>
<evidence type="ECO:0000313" key="2">
    <source>
        <dbReference type="EMBL" id="OGZ76443.1"/>
    </source>
</evidence>
<reference evidence="2 3" key="1">
    <citation type="journal article" date="2016" name="Nat. Commun.">
        <title>Thousands of microbial genomes shed light on interconnected biogeochemical processes in an aquifer system.</title>
        <authorList>
            <person name="Anantharaman K."/>
            <person name="Brown C.T."/>
            <person name="Hug L.A."/>
            <person name="Sharon I."/>
            <person name="Castelle C.J."/>
            <person name="Probst A.J."/>
            <person name="Thomas B.C."/>
            <person name="Singh A."/>
            <person name="Wilkins M.J."/>
            <person name="Karaoz U."/>
            <person name="Brodie E.L."/>
            <person name="Williams K.H."/>
            <person name="Hubbard S.S."/>
            <person name="Banfield J.F."/>
        </authorList>
    </citation>
    <scope>NUCLEOTIDE SEQUENCE [LARGE SCALE GENOMIC DNA]</scope>
</reference>
<evidence type="ECO:0000313" key="3">
    <source>
        <dbReference type="Proteomes" id="UP000178632"/>
    </source>
</evidence>
<dbReference type="Proteomes" id="UP000178632">
    <property type="component" value="Unassembled WGS sequence"/>
</dbReference>
<organism evidence="2 3">
    <name type="scientific">Candidatus Staskawiczbacteria bacterium RIFCSPLOWO2_12_FULL_37_15</name>
    <dbReference type="NCBI Taxonomy" id="1802218"/>
    <lineage>
        <taxon>Bacteria</taxon>
        <taxon>Candidatus Staskawicziibacteriota</taxon>
    </lineage>
</organism>
<feature type="transmembrane region" description="Helical" evidence="1">
    <location>
        <begin position="7"/>
        <end position="29"/>
    </location>
</feature>
<proteinExistence type="predicted"/>
<evidence type="ECO:0000256" key="1">
    <source>
        <dbReference type="SAM" id="Phobius"/>
    </source>
</evidence>
<sequence>MTRSREFRGFVVAFFGCMFGVMLCIGGAIEYLLRGPSLGPIFKLCAGIAVLVIVRQCFDFYNFQVLRLMKRYSEGKRRKREKT</sequence>
<gene>
    <name evidence="2" type="ORF">A3G45_03395</name>
</gene>
<dbReference type="EMBL" id="MHPE01000034">
    <property type="protein sequence ID" value="OGZ76443.1"/>
    <property type="molecule type" value="Genomic_DNA"/>
</dbReference>
<keyword evidence="1" id="KW-0812">Transmembrane</keyword>